<dbReference type="AlphaFoldDB" id="A0A975AL88"/>
<dbReference type="GO" id="GO:0032259">
    <property type="term" value="P:methylation"/>
    <property type="evidence" value="ECO:0007669"/>
    <property type="project" value="UniProtKB-KW"/>
</dbReference>
<dbReference type="Pfam" id="PF13489">
    <property type="entry name" value="Methyltransf_23"/>
    <property type="match status" value="1"/>
</dbReference>
<dbReference type="SUPFAM" id="SSF53335">
    <property type="entry name" value="S-adenosyl-L-methionine-dependent methyltransferases"/>
    <property type="match status" value="1"/>
</dbReference>
<proteinExistence type="predicted"/>
<feature type="transmembrane region" description="Helical" evidence="1">
    <location>
        <begin position="222"/>
        <end position="239"/>
    </location>
</feature>
<protein>
    <submittedName>
        <fullName evidence="2">Class I SAM-dependent methyltransferase</fullName>
    </submittedName>
</protein>
<evidence type="ECO:0000256" key="1">
    <source>
        <dbReference type="SAM" id="Phobius"/>
    </source>
</evidence>
<evidence type="ECO:0000313" key="3">
    <source>
        <dbReference type="Proteomes" id="UP000663281"/>
    </source>
</evidence>
<keyword evidence="1" id="KW-0472">Membrane</keyword>
<dbReference type="KEGG" id="scyp:JYB88_05960"/>
<sequence length="246" mass="27475">MDADVYLRMAAQEEHHWWFVGRRQIIAQQLQRLQLAPDATILEVGAGTGGNLALLSRFGKVQALEPDAGARELVARNRGVTLTPGSLPHDVPFAEGSQDLVVALDVLEHIPDDDESLRQLHRLLRPGGQLLLTVPACAQLWSEHDEQHHHQRRYSAGELKQLLQATGFEVTRCSHFNTLLFPLIFCVRMLKRLLGSRAPDDRMPAPWLNRLLLGVLLLEKRLLGLGLNLPFGVSILLVARKKANAK</sequence>
<dbReference type="PANTHER" id="PTHR43861">
    <property type="entry name" value="TRANS-ACONITATE 2-METHYLTRANSFERASE-RELATED"/>
    <property type="match status" value="1"/>
</dbReference>
<dbReference type="InterPro" id="IPR029063">
    <property type="entry name" value="SAM-dependent_MTases_sf"/>
</dbReference>
<dbReference type="Proteomes" id="UP000663281">
    <property type="component" value="Chromosome"/>
</dbReference>
<dbReference type="RefSeq" id="WP_207325816.1">
    <property type="nucleotide sequence ID" value="NZ_CP071504.1"/>
</dbReference>
<name>A0A975AL88_9GAMM</name>
<accession>A0A975AL88</accession>
<evidence type="ECO:0000313" key="2">
    <source>
        <dbReference type="EMBL" id="QSX31182.1"/>
    </source>
</evidence>
<reference evidence="2 3" key="1">
    <citation type="submission" date="2021-03" db="EMBL/GenBank/DDBJ databases">
        <title>Novel species identification of genus Shewanella.</title>
        <authorList>
            <person name="Liu G."/>
            <person name="Zhang Q."/>
        </authorList>
    </citation>
    <scope>NUCLEOTIDE SEQUENCE [LARGE SCALE GENOMIC DNA]</scope>
    <source>
        <strain evidence="2 3">FJAT-53726</strain>
    </source>
</reference>
<organism evidence="2 3">
    <name type="scientific">Shewanella cyperi</name>
    <dbReference type="NCBI Taxonomy" id="2814292"/>
    <lineage>
        <taxon>Bacteria</taxon>
        <taxon>Pseudomonadati</taxon>
        <taxon>Pseudomonadota</taxon>
        <taxon>Gammaproteobacteria</taxon>
        <taxon>Alteromonadales</taxon>
        <taxon>Shewanellaceae</taxon>
        <taxon>Shewanella</taxon>
    </lineage>
</organism>
<dbReference type="GO" id="GO:0008168">
    <property type="term" value="F:methyltransferase activity"/>
    <property type="evidence" value="ECO:0007669"/>
    <property type="project" value="UniProtKB-KW"/>
</dbReference>
<keyword evidence="2" id="KW-0489">Methyltransferase</keyword>
<dbReference type="EMBL" id="CP071504">
    <property type="protein sequence ID" value="QSX31182.1"/>
    <property type="molecule type" value="Genomic_DNA"/>
</dbReference>
<keyword evidence="1" id="KW-1133">Transmembrane helix</keyword>
<keyword evidence="3" id="KW-1185">Reference proteome</keyword>
<dbReference type="CDD" id="cd02440">
    <property type="entry name" value="AdoMet_MTases"/>
    <property type="match status" value="1"/>
</dbReference>
<gene>
    <name evidence="2" type="ORF">JYB88_05960</name>
</gene>
<dbReference type="Gene3D" id="3.40.50.150">
    <property type="entry name" value="Vaccinia Virus protein VP39"/>
    <property type="match status" value="1"/>
</dbReference>
<keyword evidence="1" id="KW-0812">Transmembrane</keyword>
<keyword evidence="2" id="KW-0808">Transferase</keyword>